<dbReference type="Proteomes" id="UP000008866">
    <property type="component" value="Unassembled WGS sequence"/>
</dbReference>
<dbReference type="EMBL" id="ABSU01000009">
    <property type="protein sequence ID" value="EFE33655.1"/>
    <property type="molecule type" value="Genomic_DNA"/>
</dbReference>
<organism evidence="3 4">
    <name type="scientific">Arthroderma benhamiae (strain ATCC MYA-4681 / CBS 112371)</name>
    <name type="common">Trichophyton mentagrophytes</name>
    <dbReference type="NCBI Taxonomy" id="663331"/>
    <lineage>
        <taxon>Eukaryota</taxon>
        <taxon>Fungi</taxon>
        <taxon>Dikarya</taxon>
        <taxon>Ascomycota</taxon>
        <taxon>Pezizomycotina</taxon>
        <taxon>Eurotiomycetes</taxon>
        <taxon>Eurotiomycetidae</taxon>
        <taxon>Onygenales</taxon>
        <taxon>Arthrodermataceae</taxon>
        <taxon>Trichophyton</taxon>
    </lineage>
</organism>
<dbReference type="InterPro" id="IPR028095">
    <property type="entry name" value="Mso1_N_dom"/>
</dbReference>
<name>D4ATN6_ARTBC</name>
<gene>
    <name evidence="3" type="ORF">ARB_07600</name>
</gene>
<dbReference type="GeneID" id="9521713"/>
<evidence type="ECO:0000313" key="4">
    <source>
        <dbReference type="Proteomes" id="UP000008866"/>
    </source>
</evidence>
<protein>
    <recommendedName>
        <fullName evidence="2">Mso1 N-terminal domain-containing protein</fullName>
    </recommendedName>
</protein>
<feature type="domain" description="Mso1 N-terminal" evidence="2">
    <location>
        <begin position="20"/>
        <end position="60"/>
    </location>
</feature>
<reference evidence="4" key="1">
    <citation type="journal article" date="2011" name="Genome Biol.">
        <title>Comparative and functional genomics provide insights into the pathogenicity of dermatophytic fungi.</title>
        <authorList>
            <person name="Burmester A."/>
            <person name="Shelest E."/>
            <person name="Gloeckner G."/>
            <person name="Heddergott C."/>
            <person name="Schindler S."/>
            <person name="Staib P."/>
            <person name="Heidel A."/>
            <person name="Felder M."/>
            <person name="Petzold A."/>
            <person name="Szafranski K."/>
            <person name="Feuermann M."/>
            <person name="Pedruzzi I."/>
            <person name="Priebe S."/>
            <person name="Groth M."/>
            <person name="Winkler R."/>
            <person name="Li W."/>
            <person name="Kniemeyer O."/>
            <person name="Schroeckh V."/>
            <person name="Hertweck C."/>
            <person name="Hube B."/>
            <person name="White T.C."/>
            <person name="Platzer M."/>
            <person name="Guthke R."/>
            <person name="Heitman J."/>
            <person name="Woestemeyer J."/>
            <person name="Zipfel P.F."/>
            <person name="Monod M."/>
            <person name="Brakhage A.A."/>
        </authorList>
    </citation>
    <scope>NUCLEOTIDE SEQUENCE [LARGE SCALE GENOMIC DNA]</scope>
    <source>
        <strain evidence="4">ATCC MYA-4681 / CBS 112371</strain>
    </source>
</reference>
<sequence length="254" mass="26787">MASYFSSITSISNLSTRFTSLRRAISADETDDPENEDLSHISNVLRAYYNEKGRRLPPWLPPDKKSAYNTPVIATSQTSFQGYGGTANQPGGRGGLGDLWDDSGRSNTQQQQATGSLRSGRSQNSLASHKNALPSSLKPAPNHLPHRPGASLRSQSNGYDRDPSPQAGGRSQSTGGARPLPSQRAGSYQTSGAQLSRPEGMDRTLSSASAQDRLRARLHGGGSKPSLGTSKSFDSTSALGDGGGYSGARSGGYR</sequence>
<feature type="compositionally biased region" description="Polar residues" evidence="1">
    <location>
        <begin position="78"/>
        <end position="89"/>
    </location>
</feature>
<feature type="compositionally biased region" description="Polar residues" evidence="1">
    <location>
        <begin position="107"/>
        <end position="128"/>
    </location>
</feature>
<dbReference type="HOGENOM" id="CLU_061436_0_1_1"/>
<feature type="compositionally biased region" description="Polar residues" evidence="1">
    <location>
        <begin position="226"/>
        <end position="238"/>
    </location>
</feature>
<dbReference type="eggNOG" id="ENOG502S4EA">
    <property type="taxonomic scope" value="Eukaryota"/>
</dbReference>
<keyword evidence="4" id="KW-1185">Reference proteome</keyword>
<dbReference type="AlphaFoldDB" id="D4ATN6"/>
<evidence type="ECO:0000313" key="3">
    <source>
        <dbReference type="EMBL" id="EFE33655.1"/>
    </source>
</evidence>
<comment type="caution">
    <text evidence="3">The sequence shown here is derived from an EMBL/GenBank/DDBJ whole genome shotgun (WGS) entry which is preliminary data.</text>
</comment>
<evidence type="ECO:0000256" key="1">
    <source>
        <dbReference type="SAM" id="MobiDB-lite"/>
    </source>
</evidence>
<dbReference type="RefSeq" id="XP_003014295.1">
    <property type="nucleotide sequence ID" value="XM_003014249.1"/>
</dbReference>
<dbReference type="KEGG" id="abe:ARB_07600"/>
<feature type="compositionally biased region" description="Gly residues" evidence="1">
    <location>
        <begin position="240"/>
        <end position="254"/>
    </location>
</feature>
<dbReference type="Pfam" id="PF14475">
    <property type="entry name" value="Mso1_Sec1_bdg"/>
    <property type="match status" value="1"/>
</dbReference>
<dbReference type="OMA" id="GRPFPSW"/>
<evidence type="ECO:0000259" key="2">
    <source>
        <dbReference type="Pfam" id="PF14475"/>
    </source>
</evidence>
<proteinExistence type="predicted"/>
<feature type="region of interest" description="Disordered" evidence="1">
    <location>
        <begin position="78"/>
        <end position="254"/>
    </location>
</feature>
<dbReference type="OrthoDB" id="2683368at2759"/>
<feature type="compositionally biased region" description="Polar residues" evidence="1">
    <location>
        <begin position="184"/>
        <end position="194"/>
    </location>
</feature>
<accession>D4ATN6</accession>